<dbReference type="Pfam" id="PF00334">
    <property type="entry name" value="NDK"/>
    <property type="match status" value="1"/>
</dbReference>
<organism evidence="5">
    <name type="scientific">Salpingoeca rosetta (strain ATCC 50818 / BSB-021)</name>
    <dbReference type="NCBI Taxonomy" id="946362"/>
    <lineage>
        <taxon>Eukaryota</taxon>
        <taxon>Choanoflagellata</taxon>
        <taxon>Craspedida</taxon>
        <taxon>Salpingoecidae</taxon>
        <taxon>Salpingoeca</taxon>
    </lineage>
</organism>
<dbReference type="SMART" id="SM00327">
    <property type="entry name" value="VWA"/>
    <property type="match status" value="1"/>
</dbReference>
<dbReference type="Pfam" id="PF13768">
    <property type="entry name" value="VWA_3"/>
    <property type="match status" value="2"/>
</dbReference>
<feature type="compositionally biased region" description="Acidic residues" evidence="2">
    <location>
        <begin position="869"/>
        <end position="879"/>
    </location>
</feature>
<dbReference type="InterPro" id="IPR002035">
    <property type="entry name" value="VWF_A"/>
</dbReference>
<feature type="compositionally biased region" description="Polar residues" evidence="2">
    <location>
        <begin position="2087"/>
        <end position="2098"/>
    </location>
</feature>
<evidence type="ECO:0000313" key="4">
    <source>
        <dbReference type="EMBL" id="EGD76350.1"/>
    </source>
</evidence>
<feature type="region of interest" description="Disordered" evidence="2">
    <location>
        <begin position="776"/>
        <end position="840"/>
    </location>
</feature>
<dbReference type="InterPro" id="IPR036850">
    <property type="entry name" value="NDK-like_dom_sf"/>
</dbReference>
<comment type="caution">
    <text evidence="1">Lacks conserved residue(s) required for the propagation of feature annotation.</text>
</comment>
<dbReference type="RefSeq" id="XP_004998525.1">
    <property type="nucleotide sequence ID" value="XM_004998468.1"/>
</dbReference>
<evidence type="ECO:0000256" key="2">
    <source>
        <dbReference type="SAM" id="MobiDB-lite"/>
    </source>
</evidence>
<feature type="region of interest" description="Disordered" evidence="2">
    <location>
        <begin position="866"/>
        <end position="1127"/>
    </location>
</feature>
<dbReference type="SUPFAM" id="SSF54919">
    <property type="entry name" value="Nucleoside diphosphate kinase, NDK"/>
    <property type="match status" value="1"/>
</dbReference>
<dbReference type="PROSITE" id="PS50234">
    <property type="entry name" value="VWFA"/>
    <property type="match status" value="1"/>
</dbReference>
<keyword evidence="5" id="KW-1185">Reference proteome</keyword>
<feature type="compositionally biased region" description="Basic and acidic residues" evidence="2">
    <location>
        <begin position="1906"/>
        <end position="1927"/>
    </location>
</feature>
<feature type="region of interest" description="Disordered" evidence="2">
    <location>
        <begin position="1889"/>
        <end position="2029"/>
    </location>
</feature>
<feature type="compositionally biased region" description="Acidic residues" evidence="2">
    <location>
        <begin position="1938"/>
        <end position="1956"/>
    </location>
</feature>
<protein>
    <recommendedName>
        <fullName evidence="3">VWFA domain-containing protein</fullName>
    </recommendedName>
</protein>
<dbReference type="InterPro" id="IPR032770">
    <property type="entry name" value="DUF4537"/>
</dbReference>
<dbReference type="PROSITE" id="PS51374">
    <property type="entry name" value="NDPK_LIKE"/>
    <property type="match status" value="1"/>
</dbReference>
<dbReference type="EMBL" id="GL832956">
    <property type="protein sequence ID" value="EGD76350.1"/>
    <property type="molecule type" value="Genomic_DNA"/>
</dbReference>
<dbReference type="PANTHER" id="PTHR46785">
    <property type="entry name" value="VON WILLEBRAND FACTOR A DOMAIN-CONTAINING PROTEIN 3B"/>
    <property type="match status" value="1"/>
</dbReference>
<feature type="compositionally biased region" description="Acidic residues" evidence="2">
    <location>
        <begin position="1704"/>
        <end position="1716"/>
    </location>
</feature>
<feature type="compositionally biased region" description="Low complexity" evidence="2">
    <location>
        <begin position="1055"/>
        <end position="1068"/>
    </location>
</feature>
<gene>
    <name evidence="4" type="ORF">PTSG_11678</name>
</gene>
<accession>F2TY91</accession>
<feature type="compositionally biased region" description="Basic residues" evidence="2">
    <location>
        <begin position="23"/>
        <end position="51"/>
    </location>
</feature>
<dbReference type="Gene3D" id="3.40.50.410">
    <property type="entry name" value="von Willebrand factor, type A domain"/>
    <property type="match status" value="1"/>
</dbReference>
<sequence length="2530" mass="275116">MVVAAARSASASAAASTADRGHGQSRKKKASATRKRQQHSSKPPQTRRHGKAQAQQHAHQTHHTTKPAPTTAWSFDRHSLATNRLALADLMPIIGFPRSKSFVKHVDNIVRSKYGQGLFDTIVDDNGHEHNIAVDHRRLEKFAARLARRTKVLTRRRDWLQSESRLVFGPGMQPLTLRANNESTDSNGDEDGNPAAESNVVILMLHVSDATLQSKPWRDLLGKFLCNRFTGEHAFNIFRTGPLESHACFEHPEPATVETMQRAVAWLAALPTNTSAGDVLDCLNTVHIAHPNATLHMVVEGVITAPSLVQSLCESFRTRVSVSAINTGPGSDAVLQAIATATGGRFHSYTGDVSSPFFDGTPASPELTQLLAEIAEARRIQGLIEAIMVEEEYKRRHAADMMHAQSATAQKGQQSPAKKEQEEADWLALHNLKAQKLDFYSAVKPATFKHVQDDINILEYTGNDDAFGDTAPATAKAVMVHAHSCRNIPRIRWKNGKDAHVFITDTMMRNYEEKVRAALTQYQRHLARYERSSVSAFGVCEHERIAIAVDMSDSMAQHTRDVARLIAAFLREQAVPFKREFTLIAYGDAVVPWTDAPVTATKEAAADAVEWLRAVRTLGSTNTLAALQHVAQVPDLNAVYIVSDGLPNQPTSEVEIFAERLHEDKGVVVNTVSFNCRNRRANDHLHALASATQGTFQYHLATPYDANTLTPELLSDAVGPPPLGGLDVAQSLRREIIAAHRALHRFTQLYHECQAAMLGVDAATLASDVNKQVNGLRNGTNAANATRDSTAKGKGNTSVHGSDRDSGSVHEPILLPAPEIAQRTTSVRGCAREQRTPSPVRVAERVWDTRSVNSVARARVFDADLAAEKEEEEAEEEEEARQRENDRSFAESASPNHSSSSSGGGSGRKKRAAGGRRRTRSSNRGDDGDSSDGHIEEYSEDDADESSASSDDDDESVASSEDASTATSMASTATGTGTGGSAGESDHVTNTNDKKGGKHRSSAGGDSSHRHHHQDGSRGDATTSRRASNTRDERKRNPSQGGSARENATAKTAPSSSSLSSKHTPSQSRHQAHGKGTRKTARSTRAPRSTPMRSSSNNSGANNGSTSNRHKGKQTPSPAKSKQDPYQYMRDMRLPKKTDLSQPTRLWLESYSLESLKLTLLQVLQPTVVKHCSEYVHSIGRTVHAKALSDVFNFYKVEADGEVLFVNPAAANLNLYLDRLDAVEQVYCKRFLAHARTRMTTTQRLRMARVAPAARMEVASTLLDEWSQAMQSSDEHGDGSKNGGGDGAHANAAMGDGSNGSGTAVDDKRKSSVPALQLSSFSSTPANNKSTADEDGDSDESRTVRGMLLLRQELDRVHDNRRRTYALLKDMAANKKDASRAEAQTLPMRSSLFDMLENAGVTVDPSIRRSARDTTANGEDIHSHDHDDNLDAVGDGGGRGGPSDRHRRHRAAGGARGASARARPRSAGFLQRKEQASRTRVTRRAHTRAGGRSGARGAGSSGAVLDDVDDGGVRNGHAVQATPTRRKGDSISKNTAKKNSTNTQKSTTNTKRSTKFNNNSNSSNNKARRPRTTTAVTPKSTSTPPVNASAHRHVRIPRYLRAGDVQRMKRSGRAGSGRHCSGAGNRDHDLRRGGDRARGDDGDGEEEGRRTRGWSLRDDLATALHSSESWDEDGDVFQHIGEDDDMYDDGDLGYNRGAVTDHDDHDDDDDDDDGDDGGGGVMRPISTHHRQRRAQQLSRPGTHVLAVDAQSGRLFAAKTAGTTTAGDIALHFDDEEQEELDGLDASPTIVPVHDVYLRWTNCPVAVRRGNESAWLPGTVSDTTTSPDGAAFTVIAINGVQVHRARDEIVKISRRQHDRLLAQHQSTLDQHIHKLRSQLQTIELLESSAAKTGRRQKTTRAGTRAGRGRDGEDVCAVDREQPAWREESWAEANASESLSSDDDGRDDDDDDDDDGGGDDGLGGDVDERSTRPGRSHQARGSVGKTASTQTLQSDVGPGTPPGTVPQTPLHHHRLDTASSPGAMTASFLGHSPGLQQTLDWDVHDLGASLYGEQPSPALTPQQQQHQHQGVLSAVPANIFVTEPATPGPASTNRSDSSLATPSPSVTMSTPTNLLSIPHTGNAALAYTPSPGDTNQSLTFGVAVEMAIERTLAIVFPRTFAAGGADMAINQDAREFFWEYRSQHGVYDALVEALSEGPCHVAVLSGPGVIASWRRMIGADVNGNSVNAPLLHGSQSVLHAEREIAFFFDPKQRTVVVSDHDRDAQACTRALDLVGQAVLARWHEDGWFYITLLRDYLGGGVYCVEDDHMLVESVADNTLISLDDCERPRAAGAKVLAEHPLFDESFCPGEVQVDKDGDLAVVFYDNTGIPLCDVTAYTLPDQGLYESLCAFCNERDNAWVGMRVVCRYDEDNLYYEGTVLSRLSRSGRWFKISLDDGHVVRAQEPRHMLAHSRDGEGEHVLRAGDHAIALHYHGEPGDPYEHSIFGPAKVLASTLHAITVRFWDGKKCQLRRSQCYFVSKQYYQAACEALDE</sequence>
<dbReference type="SMART" id="SM00562">
    <property type="entry name" value="NDK"/>
    <property type="match status" value="1"/>
</dbReference>
<feature type="compositionally biased region" description="Low complexity" evidence="2">
    <location>
        <begin position="1572"/>
        <end position="1586"/>
    </location>
</feature>
<feature type="compositionally biased region" description="Polar residues" evidence="2">
    <location>
        <begin position="1317"/>
        <end position="1330"/>
    </location>
</feature>
<feature type="compositionally biased region" description="Low complexity" evidence="2">
    <location>
        <begin position="1457"/>
        <end position="1468"/>
    </location>
</feature>
<dbReference type="Gene3D" id="2.30.30.140">
    <property type="match status" value="1"/>
</dbReference>
<reference evidence="4" key="1">
    <citation type="submission" date="2009-08" db="EMBL/GenBank/DDBJ databases">
        <title>Annotation of Salpingoeca rosetta.</title>
        <authorList>
            <consortium name="The Broad Institute Genome Sequencing Platform"/>
            <person name="Russ C."/>
            <person name="Cuomo C."/>
            <person name="Burger G."/>
            <person name="Gray M.W."/>
            <person name="Holland P.W.H."/>
            <person name="King N."/>
            <person name="Lang F.B.F."/>
            <person name="Roger A.J."/>
            <person name="Ruiz-Trillo I."/>
            <person name="Young S.K."/>
            <person name="Zeng Q."/>
            <person name="Gargeya S."/>
            <person name="Alvarado L."/>
            <person name="Berlin A."/>
            <person name="Chapman S.B."/>
            <person name="Chen Z."/>
            <person name="Freedman E."/>
            <person name="Gellesch M."/>
            <person name="Goldberg J."/>
            <person name="Griggs A."/>
            <person name="Gujja S."/>
            <person name="Heilman E."/>
            <person name="Heiman D."/>
            <person name="Howarth C."/>
            <person name="Mehta T."/>
            <person name="Neiman D."/>
            <person name="Pearson M."/>
            <person name="Roberts A."/>
            <person name="Saif S."/>
            <person name="Shea T."/>
            <person name="Shenoy N."/>
            <person name="Sisk P."/>
            <person name="Stolte C."/>
            <person name="Sykes S."/>
            <person name="White J."/>
            <person name="Yandava C."/>
            <person name="Haas B."/>
            <person name="Nusbaum C."/>
            <person name="Birren B."/>
        </authorList>
    </citation>
    <scope>NUCLEOTIDE SEQUENCE [LARGE SCALE GENOMIC DNA]</scope>
    <source>
        <strain evidence="4">ATCC 50818</strain>
    </source>
</reference>
<dbReference type="PANTHER" id="PTHR46785:SF1">
    <property type="entry name" value="VON WILLEBRAND FACTOR A DOMAIN-CONTAINING PROTEIN 3B"/>
    <property type="match status" value="1"/>
</dbReference>
<feature type="region of interest" description="Disordered" evidence="2">
    <location>
        <begin position="1268"/>
        <end position="1342"/>
    </location>
</feature>
<feature type="compositionally biased region" description="Low complexity" evidence="2">
    <location>
        <begin position="1532"/>
        <end position="1565"/>
    </location>
</feature>
<feature type="compositionally biased region" description="Basic residues" evidence="2">
    <location>
        <begin position="1070"/>
        <end position="1082"/>
    </location>
</feature>
<feature type="compositionally biased region" description="Basic and acidic residues" evidence="2">
    <location>
        <begin position="923"/>
        <end position="937"/>
    </location>
</feature>
<dbReference type="InParanoid" id="F2TY91"/>
<dbReference type="KEGG" id="sre:PTSG_11678"/>
<name>F2TY91_SALR5</name>
<evidence type="ECO:0000259" key="3">
    <source>
        <dbReference type="PROSITE" id="PS50234"/>
    </source>
</evidence>
<feature type="compositionally biased region" description="Basic residues" evidence="2">
    <location>
        <begin position="1480"/>
        <end position="1489"/>
    </location>
</feature>
<dbReference type="CDD" id="cd00198">
    <property type="entry name" value="vWFA"/>
    <property type="match status" value="1"/>
</dbReference>
<feature type="compositionally biased region" description="Low complexity" evidence="2">
    <location>
        <begin position="1"/>
        <end position="18"/>
    </location>
</feature>
<feature type="compositionally biased region" description="Low complexity" evidence="2">
    <location>
        <begin position="957"/>
        <end position="975"/>
    </location>
</feature>
<dbReference type="eggNOG" id="ENOG502QV6D">
    <property type="taxonomic scope" value="Eukaryota"/>
</dbReference>
<dbReference type="Pfam" id="PF15057">
    <property type="entry name" value="DUF4537"/>
    <property type="match status" value="2"/>
</dbReference>
<feature type="compositionally biased region" description="Acidic residues" evidence="2">
    <location>
        <begin position="938"/>
        <end position="956"/>
    </location>
</feature>
<feature type="compositionally biased region" description="Basic and acidic residues" evidence="2">
    <location>
        <begin position="880"/>
        <end position="889"/>
    </location>
</feature>
<feature type="region of interest" description="Disordered" evidence="2">
    <location>
        <begin position="2080"/>
        <end position="2106"/>
    </location>
</feature>
<feature type="region of interest" description="Disordered" evidence="2">
    <location>
        <begin position="173"/>
        <end position="193"/>
    </location>
</feature>
<evidence type="ECO:0000313" key="5">
    <source>
        <dbReference type="Proteomes" id="UP000007799"/>
    </source>
</evidence>
<feature type="region of interest" description="Disordered" evidence="2">
    <location>
        <begin position="1"/>
        <end position="72"/>
    </location>
</feature>
<dbReference type="GeneID" id="16079118"/>
<feature type="compositionally biased region" description="Acidic residues" evidence="2">
    <location>
        <begin position="1682"/>
        <end position="1691"/>
    </location>
</feature>
<evidence type="ECO:0000256" key="1">
    <source>
        <dbReference type="PROSITE-ProRule" id="PRU00706"/>
    </source>
</evidence>
<dbReference type="Gene3D" id="3.30.70.141">
    <property type="entry name" value="Nucleoside diphosphate kinase-like domain"/>
    <property type="match status" value="1"/>
</dbReference>
<feature type="compositionally biased region" description="Gly residues" evidence="2">
    <location>
        <begin position="1491"/>
        <end position="1500"/>
    </location>
</feature>
<feature type="compositionally biased region" description="Basic and acidic residues" evidence="2">
    <location>
        <begin position="1419"/>
        <end position="1429"/>
    </location>
</feature>
<dbReference type="CDD" id="cd04508">
    <property type="entry name" value="Tudor_SF"/>
    <property type="match status" value="1"/>
</dbReference>
<comment type="similarity">
    <text evidence="1">Belongs to the NDK family.</text>
</comment>
<feature type="region of interest" description="Disordered" evidence="2">
    <location>
        <begin position="1674"/>
        <end position="1741"/>
    </location>
</feature>
<feature type="compositionally biased region" description="Basic residues" evidence="2">
    <location>
        <begin position="907"/>
        <end position="921"/>
    </location>
</feature>
<proteinExistence type="inferred from homology"/>
<dbReference type="OrthoDB" id="10021393at2759"/>
<feature type="compositionally biased region" description="Basic and acidic residues" evidence="2">
    <location>
        <begin position="1625"/>
        <end position="1651"/>
    </location>
</feature>
<dbReference type="Proteomes" id="UP000007799">
    <property type="component" value="Unassembled WGS sequence"/>
</dbReference>
<feature type="compositionally biased region" description="Polar residues" evidence="2">
    <location>
        <begin position="776"/>
        <end position="788"/>
    </location>
</feature>
<feature type="domain" description="VWFA" evidence="3">
    <location>
        <begin position="544"/>
        <end position="718"/>
    </location>
</feature>
<feature type="compositionally biased region" description="Polar residues" evidence="2">
    <location>
        <begin position="1983"/>
        <end position="1992"/>
    </location>
</feature>
<feature type="region of interest" description="Disordered" evidence="2">
    <location>
        <begin position="1404"/>
        <end position="1651"/>
    </location>
</feature>
<dbReference type="SUPFAM" id="SSF53300">
    <property type="entry name" value="vWA-like"/>
    <property type="match status" value="1"/>
</dbReference>
<feature type="compositionally biased region" description="Low complexity" evidence="2">
    <location>
        <begin position="1094"/>
        <end position="1107"/>
    </location>
</feature>
<feature type="compositionally biased region" description="Basic and acidic residues" evidence="2">
    <location>
        <begin position="984"/>
        <end position="995"/>
    </location>
</feature>
<dbReference type="InterPro" id="IPR034907">
    <property type="entry name" value="NDK-like_dom"/>
</dbReference>
<dbReference type="InterPro" id="IPR036465">
    <property type="entry name" value="vWFA_dom_sf"/>
</dbReference>